<dbReference type="EMBL" id="AP011116">
    <property type="protein sequence ID" value="BAH56062.1"/>
    <property type="molecule type" value="Genomic_DNA"/>
</dbReference>
<evidence type="ECO:0000313" key="2">
    <source>
        <dbReference type="Proteomes" id="UP000002212"/>
    </source>
</evidence>
<evidence type="ECO:0000313" key="1">
    <source>
        <dbReference type="EMBL" id="BAH56062.1"/>
    </source>
</evidence>
<reference evidence="1 2" key="1">
    <citation type="submission" date="2009-03" db="EMBL/GenBank/DDBJ databases">
        <title>Comparison of the complete genome sequences of Rhodococcus erythropolis PR4 and Rhodococcus opacus B4.</title>
        <authorList>
            <person name="Takarada H."/>
            <person name="Sekine M."/>
            <person name="Hosoyama A."/>
            <person name="Yamada R."/>
            <person name="Fujisawa T."/>
            <person name="Omata S."/>
            <person name="Shimizu A."/>
            <person name="Tsukatani N."/>
            <person name="Tanikawa S."/>
            <person name="Fujita N."/>
            <person name="Harayama S."/>
        </authorList>
    </citation>
    <scope>NUCLEOTIDE SEQUENCE [LARGE SCALE GENOMIC DNA]</scope>
    <source>
        <strain evidence="1 2">B4</strain>
        <plasmid evidence="1 2">pROB01</plasmid>
    </source>
</reference>
<protein>
    <submittedName>
        <fullName evidence="1">Uncharacterized protein</fullName>
    </submittedName>
</protein>
<dbReference type="Proteomes" id="UP000002212">
    <property type="component" value="Plasmid pROB01"/>
</dbReference>
<gene>
    <name evidence="1" type="ordered locus">ROP_pROB01-05630</name>
</gene>
<keyword evidence="1" id="KW-0614">Plasmid</keyword>
<dbReference type="AlphaFoldDB" id="C1BCK7"/>
<accession>C1BCK7</accession>
<name>C1BCK7_RHOOB</name>
<geneLocation type="plasmid" evidence="1 2">
    <name>pROB01</name>
</geneLocation>
<dbReference type="KEGG" id="rop:ROP_pROB01-05630"/>
<dbReference type="PATRIC" id="fig|632772.20.peg.8333"/>
<organism evidence="1 2">
    <name type="scientific">Rhodococcus opacus (strain B4)</name>
    <dbReference type="NCBI Taxonomy" id="632772"/>
    <lineage>
        <taxon>Bacteria</taxon>
        <taxon>Bacillati</taxon>
        <taxon>Actinomycetota</taxon>
        <taxon>Actinomycetes</taxon>
        <taxon>Mycobacteriales</taxon>
        <taxon>Nocardiaceae</taxon>
        <taxon>Rhodococcus</taxon>
    </lineage>
</organism>
<dbReference type="HOGENOM" id="CLU_1132916_0_0_11"/>
<proteinExistence type="predicted"/>
<sequence>MPPMTIAAPVDVVWAAYTAAVGIPDVAGAPDTRAAGCARCGHTTAAMSPVGQVISRRFTGYESWTNLAGRSLCQVCVWAYRHRSLRTDAHIVTRDPVTLTPANPALLHQVFSTSVGTDTAVIAPLRPGRKHLLPDARWGTVTVDDTSLTWSAADAHRLAVLRRLRAHGFAETMLRDDTPAYPVLSRVDADQWPQVFDDWHHLAPWRQATPWFEVGLRASR</sequence>